<feature type="transmembrane region" description="Helical" evidence="1">
    <location>
        <begin position="21"/>
        <end position="42"/>
    </location>
</feature>
<gene>
    <name evidence="2" type="ORF">QEZ40_004506</name>
</gene>
<reference evidence="2 3" key="1">
    <citation type="submission" date="2023-05" db="EMBL/GenBank/DDBJ databases">
        <title>Sequencing and Assembly of Streptomyces sp. NP73.</title>
        <authorList>
            <person name="Konwar A.N."/>
            <person name="Saikia K."/>
            <person name="Thakur D."/>
        </authorList>
    </citation>
    <scope>NUCLEOTIDE SEQUENCE [LARGE SCALE GENOMIC DNA]</scope>
    <source>
        <strain evidence="2 3">NP73</strain>
    </source>
</reference>
<evidence type="ECO:0000313" key="2">
    <source>
        <dbReference type="EMBL" id="MDK9495073.1"/>
    </source>
</evidence>
<protein>
    <recommendedName>
        <fullName evidence="4">Integral membrane protein</fullName>
    </recommendedName>
</protein>
<organism evidence="2 3">
    <name type="scientific">Streptomyces katrae</name>
    <dbReference type="NCBI Taxonomy" id="68223"/>
    <lineage>
        <taxon>Bacteria</taxon>
        <taxon>Bacillati</taxon>
        <taxon>Actinomycetota</taxon>
        <taxon>Actinomycetes</taxon>
        <taxon>Kitasatosporales</taxon>
        <taxon>Streptomycetaceae</taxon>
        <taxon>Streptomyces</taxon>
    </lineage>
</organism>
<accession>A0ABT7GNL3</accession>
<sequence>MSATLLASIARTTAPQTMLRRFLALDAVVTAGNGLAYAAFSAPLGRLLGVGQTALFELGLFLTAFGAGVGWLASRRRPPVFPVKFVIEANYAWAGLSLVSLAVWFEPTTAGAAWIPAQALTVAGFALLQQLALRSAGESSGAQ</sequence>
<keyword evidence="3" id="KW-1185">Reference proteome</keyword>
<evidence type="ECO:0000256" key="1">
    <source>
        <dbReference type="SAM" id="Phobius"/>
    </source>
</evidence>
<keyword evidence="1" id="KW-0812">Transmembrane</keyword>
<evidence type="ECO:0008006" key="4">
    <source>
        <dbReference type="Google" id="ProtNLM"/>
    </source>
</evidence>
<name>A0ABT7GNL3_9ACTN</name>
<comment type="caution">
    <text evidence="2">The sequence shown here is derived from an EMBL/GenBank/DDBJ whole genome shotgun (WGS) entry which is preliminary data.</text>
</comment>
<keyword evidence="1" id="KW-0472">Membrane</keyword>
<evidence type="ECO:0000313" key="3">
    <source>
        <dbReference type="Proteomes" id="UP001223390"/>
    </source>
</evidence>
<keyword evidence="1" id="KW-1133">Transmembrane helix</keyword>
<proteinExistence type="predicted"/>
<feature type="transmembrane region" description="Helical" evidence="1">
    <location>
        <begin position="85"/>
        <end position="105"/>
    </location>
</feature>
<dbReference type="RefSeq" id="WP_285340754.1">
    <property type="nucleotide sequence ID" value="NZ_JASITI010000004.1"/>
</dbReference>
<feature type="transmembrane region" description="Helical" evidence="1">
    <location>
        <begin position="54"/>
        <end position="73"/>
    </location>
</feature>
<dbReference type="EMBL" id="JASITI010000004">
    <property type="protein sequence ID" value="MDK9495073.1"/>
    <property type="molecule type" value="Genomic_DNA"/>
</dbReference>
<dbReference type="Proteomes" id="UP001223390">
    <property type="component" value="Unassembled WGS sequence"/>
</dbReference>